<proteinExistence type="predicted"/>
<gene>
    <name evidence="2" type="ORF">EXM22_09305</name>
</gene>
<dbReference type="InterPro" id="IPR018966">
    <property type="entry name" value="VTC_domain"/>
</dbReference>
<dbReference type="RefSeq" id="WP_149486253.1">
    <property type="nucleotide sequence ID" value="NZ_CP036150.1"/>
</dbReference>
<dbReference type="Pfam" id="PF09359">
    <property type="entry name" value="VTC"/>
    <property type="match status" value="1"/>
</dbReference>
<evidence type="ECO:0000313" key="3">
    <source>
        <dbReference type="Proteomes" id="UP000324209"/>
    </source>
</evidence>
<reference evidence="2 3" key="1">
    <citation type="submission" date="2019-02" db="EMBL/GenBank/DDBJ databases">
        <title>Complete Genome Sequence and Methylome Analysis of free living Spirochaetas.</title>
        <authorList>
            <person name="Fomenkov A."/>
            <person name="Dubinina G."/>
            <person name="Leshcheva N."/>
            <person name="Mikheeva N."/>
            <person name="Grabovich M."/>
            <person name="Vincze T."/>
            <person name="Roberts R.J."/>
        </authorList>
    </citation>
    <scope>NUCLEOTIDE SEQUENCE [LARGE SCALE GENOMIC DNA]</scope>
    <source>
        <strain evidence="2 3">K2</strain>
    </source>
</reference>
<dbReference type="InterPro" id="IPR042267">
    <property type="entry name" value="VTC_sf"/>
</dbReference>
<name>A0A5C1QJ47_9SPIO</name>
<dbReference type="OrthoDB" id="148766at2"/>
<protein>
    <submittedName>
        <fullName evidence="2">Polyphosphate polymerase domain-containing protein</fullName>
    </submittedName>
</protein>
<dbReference type="EMBL" id="CP036150">
    <property type="protein sequence ID" value="QEN08173.1"/>
    <property type="molecule type" value="Genomic_DNA"/>
</dbReference>
<dbReference type="Gene3D" id="3.20.100.30">
    <property type="entry name" value="VTC, catalytic tunnel domain"/>
    <property type="match status" value="1"/>
</dbReference>
<dbReference type="CDD" id="cd07750">
    <property type="entry name" value="PolyPPase_VTC_like"/>
    <property type="match status" value="1"/>
</dbReference>
<feature type="domain" description="VTC" evidence="1">
    <location>
        <begin position="27"/>
        <end position="224"/>
    </location>
</feature>
<dbReference type="KEGG" id="ock:EXM22_09305"/>
<evidence type="ECO:0000259" key="1">
    <source>
        <dbReference type="Pfam" id="PF09359"/>
    </source>
</evidence>
<keyword evidence="3" id="KW-1185">Reference proteome</keyword>
<dbReference type="Proteomes" id="UP000324209">
    <property type="component" value="Chromosome"/>
</dbReference>
<dbReference type="GO" id="GO:0006799">
    <property type="term" value="P:polyphosphate biosynthetic process"/>
    <property type="evidence" value="ECO:0007669"/>
    <property type="project" value="UniProtKB-ARBA"/>
</dbReference>
<sequence>MLNYIKYSLTNFNKIELKDMESVKLMNRKESKYIINRKTLALILDKIHEDYFILEIQKQRLMPYESRYFDSPHFDLYNTHQNGKLNRYKIRKRTYMTTGLQFLELKFKNNKKRTIKKRIEITETTHRNEIKEFLYKNYPDSINKLREVLKINYDRITLVDKSLKERITIDLNLRFTADHKSSSYEDMAIIEIKHEGDLKSSSIDRKLKEKRIKPISISKYCLGIYRHYDHVKTNRIKIKIREMNKALNAAPSPLRGKTVNNKAS</sequence>
<accession>A0A5C1QJ47</accession>
<dbReference type="AlphaFoldDB" id="A0A5C1QJ47"/>
<evidence type="ECO:0000313" key="2">
    <source>
        <dbReference type="EMBL" id="QEN08173.1"/>
    </source>
</evidence>
<organism evidence="2 3">
    <name type="scientific">Oceanispirochaeta crateris</name>
    <dbReference type="NCBI Taxonomy" id="2518645"/>
    <lineage>
        <taxon>Bacteria</taxon>
        <taxon>Pseudomonadati</taxon>
        <taxon>Spirochaetota</taxon>
        <taxon>Spirochaetia</taxon>
        <taxon>Spirochaetales</taxon>
        <taxon>Spirochaetaceae</taxon>
        <taxon>Oceanispirochaeta</taxon>
    </lineage>
</organism>